<accession>A0A117LGL1</accession>
<dbReference type="InterPro" id="IPR006140">
    <property type="entry name" value="D-isomer_DH_NAD-bd"/>
</dbReference>
<comment type="caution">
    <text evidence="11">The sequence shown here is derived from an EMBL/GenBank/DDBJ whole genome shotgun (WGS) entry which is preliminary data.</text>
</comment>
<evidence type="ECO:0000256" key="8">
    <source>
        <dbReference type="RuleBase" id="RU003719"/>
    </source>
</evidence>
<dbReference type="InterPro" id="IPR029752">
    <property type="entry name" value="D-isomer_DH_CS1"/>
</dbReference>
<evidence type="ECO:0000256" key="2">
    <source>
        <dbReference type="ARBA" id="ARBA00005854"/>
    </source>
</evidence>
<dbReference type="GO" id="GO:0016616">
    <property type="term" value="F:oxidoreductase activity, acting on the CH-OH group of donors, NAD or NADP as acceptor"/>
    <property type="evidence" value="ECO:0007669"/>
    <property type="project" value="InterPro"/>
</dbReference>
<dbReference type="GO" id="GO:0051287">
    <property type="term" value="F:NAD binding"/>
    <property type="evidence" value="ECO:0007669"/>
    <property type="project" value="InterPro"/>
</dbReference>
<dbReference type="InterPro" id="IPR036291">
    <property type="entry name" value="NAD(P)-bd_dom_sf"/>
</dbReference>
<name>A0A117LGL1_9CHLR</name>
<dbReference type="PANTHER" id="PTHR42938:SF47">
    <property type="entry name" value="HYDROXYPYRUVATE REDUCTASE"/>
    <property type="match status" value="1"/>
</dbReference>
<protein>
    <recommendedName>
        <fullName evidence="6">2-oxoglutarate reductase</fullName>
        <ecNumber evidence="3">1.1.1.399</ecNumber>
    </recommendedName>
    <alternativeName>
        <fullName evidence="6">2-oxoglutarate reductase</fullName>
    </alternativeName>
</protein>
<dbReference type="FunFam" id="3.40.50.720:FF:000021">
    <property type="entry name" value="D-3-phosphoglycerate dehydrogenase"/>
    <property type="match status" value="1"/>
</dbReference>
<evidence type="ECO:0000259" key="10">
    <source>
        <dbReference type="Pfam" id="PF02826"/>
    </source>
</evidence>
<comment type="catalytic activity">
    <reaction evidence="7">
        <text>(R)-2-hydroxyglutarate + NAD(+) = 2-oxoglutarate + NADH + H(+)</text>
        <dbReference type="Rhea" id="RHEA:49612"/>
        <dbReference type="ChEBI" id="CHEBI:15378"/>
        <dbReference type="ChEBI" id="CHEBI:15801"/>
        <dbReference type="ChEBI" id="CHEBI:16810"/>
        <dbReference type="ChEBI" id="CHEBI:57540"/>
        <dbReference type="ChEBI" id="CHEBI:57945"/>
        <dbReference type="EC" id="1.1.1.399"/>
    </reaction>
</comment>
<proteinExistence type="inferred from homology"/>
<dbReference type="PATRIC" id="fig|167964.4.peg.978"/>
<comment type="similarity">
    <text evidence="2 8">Belongs to the D-isomer specific 2-hydroxyacid dehydrogenase family.</text>
</comment>
<evidence type="ECO:0000256" key="3">
    <source>
        <dbReference type="ARBA" id="ARBA00013001"/>
    </source>
</evidence>
<dbReference type="Pfam" id="PF02826">
    <property type="entry name" value="2-Hacid_dh_C"/>
    <property type="match status" value="1"/>
</dbReference>
<dbReference type="Pfam" id="PF00389">
    <property type="entry name" value="2-Hacid_dh"/>
    <property type="match status" value="1"/>
</dbReference>
<keyword evidence="5" id="KW-0520">NAD</keyword>
<dbReference type="EMBL" id="LGFU01000082">
    <property type="protein sequence ID" value="KUK46048.1"/>
    <property type="molecule type" value="Genomic_DNA"/>
</dbReference>
<organism evidence="11 12">
    <name type="scientific">Anaerolinea thermophila</name>
    <dbReference type="NCBI Taxonomy" id="167964"/>
    <lineage>
        <taxon>Bacteria</taxon>
        <taxon>Bacillati</taxon>
        <taxon>Chloroflexota</taxon>
        <taxon>Anaerolineae</taxon>
        <taxon>Anaerolineales</taxon>
        <taxon>Anaerolineaceae</taxon>
        <taxon>Anaerolinea</taxon>
    </lineage>
</organism>
<evidence type="ECO:0000256" key="7">
    <source>
        <dbReference type="ARBA" id="ARBA00048126"/>
    </source>
</evidence>
<reference evidence="11 12" key="1">
    <citation type="journal article" date="2015" name="MBio">
        <title>Genome-Resolved Metagenomic Analysis Reveals Roles for Candidate Phyla and Other Microbial Community Members in Biogeochemical Transformations in Oil Reservoirs.</title>
        <authorList>
            <person name="Hu P."/>
            <person name="Tom L."/>
            <person name="Singh A."/>
            <person name="Thomas B.C."/>
            <person name="Baker B.J."/>
            <person name="Piceno Y.M."/>
            <person name="Andersen G.L."/>
            <person name="Banfield J.F."/>
        </authorList>
    </citation>
    <scope>NUCLEOTIDE SEQUENCE [LARGE SCALE GENOMIC DNA]</scope>
    <source>
        <strain evidence="11">46_16</strain>
    </source>
</reference>
<comment type="function">
    <text evidence="1">Catalyzes the reversible oxidation of 3-phospho-D-glycerate to 3-phosphonooxypyruvate, the first step of the phosphorylated L-serine biosynthesis pathway. Also catalyzes the reversible oxidation of 2-hydroxyglutarate to 2-oxoglutarate.</text>
</comment>
<dbReference type="PROSITE" id="PS00065">
    <property type="entry name" value="D_2_HYDROXYACID_DH_1"/>
    <property type="match status" value="1"/>
</dbReference>
<dbReference type="InterPro" id="IPR006139">
    <property type="entry name" value="D-isomer_2_OHA_DH_cat_dom"/>
</dbReference>
<dbReference type="EC" id="1.1.1.399" evidence="3"/>
<evidence type="ECO:0000259" key="9">
    <source>
        <dbReference type="Pfam" id="PF00389"/>
    </source>
</evidence>
<evidence type="ECO:0000256" key="6">
    <source>
        <dbReference type="ARBA" id="ARBA00030455"/>
    </source>
</evidence>
<evidence type="ECO:0000256" key="1">
    <source>
        <dbReference type="ARBA" id="ARBA00003800"/>
    </source>
</evidence>
<feature type="domain" description="D-isomer specific 2-hydroxyacid dehydrogenase NAD-binding" evidence="10">
    <location>
        <begin position="106"/>
        <end position="280"/>
    </location>
</feature>
<keyword evidence="4 8" id="KW-0560">Oxidoreductase</keyword>
<dbReference type="AlphaFoldDB" id="A0A117LGL1"/>
<evidence type="ECO:0000256" key="5">
    <source>
        <dbReference type="ARBA" id="ARBA00023027"/>
    </source>
</evidence>
<evidence type="ECO:0000313" key="11">
    <source>
        <dbReference type="EMBL" id="KUK46048.1"/>
    </source>
</evidence>
<feature type="domain" description="D-isomer specific 2-hydroxyacid dehydrogenase catalytic" evidence="9">
    <location>
        <begin position="6"/>
        <end position="311"/>
    </location>
</feature>
<evidence type="ECO:0000313" key="12">
    <source>
        <dbReference type="Proteomes" id="UP000064249"/>
    </source>
</evidence>
<gene>
    <name evidence="11" type="ORF">XD73_1077</name>
</gene>
<evidence type="ECO:0000256" key="4">
    <source>
        <dbReference type="ARBA" id="ARBA00023002"/>
    </source>
</evidence>
<dbReference type="Proteomes" id="UP000064249">
    <property type="component" value="Unassembled WGS sequence"/>
</dbReference>
<dbReference type="SUPFAM" id="SSF51735">
    <property type="entry name" value="NAD(P)-binding Rossmann-fold domains"/>
    <property type="match status" value="1"/>
</dbReference>
<dbReference type="CDD" id="cd12173">
    <property type="entry name" value="PGDH_4"/>
    <property type="match status" value="1"/>
</dbReference>
<dbReference type="SUPFAM" id="SSF52283">
    <property type="entry name" value="Formate/glycerate dehydrogenase catalytic domain-like"/>
    <property type="match status" value="1"/>
</dbReference>
<sequence>MTWKILLTDGLAPISDEDLLSQVELDDKKGISAEDLMGVIADYDAVIVRGRTKITEEVLSAAKKLKVVGRMGVGVDNIDLNAAKAHGVTVVNAPVATTVSVAELTIGLMLSLIRCIPKANEGMKTGQWLKKELKGTELYQKTLGVIGFGHIGEEVGKRAMAFGMKIVACDPVRPPAEIEAAGAVPVSFEELLEKADMITMHIPHIAATHYLLNEETFKAMKNGVRIICAARGGVIDQSALLAALESGKVAGAALDVFEKEPPGEDPLVMHPNVIGTPHIGAQTDEAQLRAGHDILSEVVAALEKEPLRWKVA</sequence>
<dbReference type="PANTHER" id="PTHR42938">
    <property type="entry name" value="FORMATE DEHYDROGENASE 1"/>
    <property type="match status" value="1"/>
</dbReference>
<dbReference type="Gene3D" id="3.40.50.720">
    <property type="entry name" value="NAD(P)-binding Rossmann-like Domain"/>
    <property type="match status" value="2"/>
</dbReference>